<comment type="caution">
    <text evidence="1">The sequence shown here is derived from an EMBL/GenBank/DDBJ whole genome shotgun (WGS) entry which is preliminary data.</text>
</comment>
<dbReference type="AlphaFoldDB" id="A0A8K0D172"/>
<gene>
    <name evidence="1" type="ORF">ILUMI_10916</name>
</gene>
<dbReference type="Proteomes" id="UP000801492">
    <property type="component" value="Unassembled WGS sequence"/>
</dbReference>
<proteinExistence type="predicted"/>
<protein>
    <submittedName>
        <fullName evidence="1">Uncharacterized protein</fullName>
    </submittedName>
</protein>
<sequence>MHAGFECCSVTKMYQLTKVFPISNKQTGLFQQYRNMKELESDHIKNIEEELDIISESSNDVVTLEEEADKEELERYTVIYDVVAANSKPTQTVKARCTRSTCAYFVNWMQINKKLEIKPKTSEKQVATSKKYTKDKKCSLAACFCTFPREIIDDRDQYRSINKDSKSNRALEVSHQSKATHFEETYCEQLVTKSQSERLNRPILHFMCPTEFEVVTCSLSNCPLVREKTFSKQVDHLEEETVTMEVEIETDQNTTVDKKTLSQNKSANVQENKPFLVSGATASIPAMQQKCWYSQSNEENDYSCHCLEEISKETQTETAIGLPTNLKYYVLRNGSYHEFVPKEEQPDSRKRKGSIFSYFKFGRNK</sequence>
<organism evidence="1 2">
    <name type="scientific">Ignelater luminosus</name>
    <name type="common">Cucubano</name>
    <name type="synonym">Pyrophorus luminosus</name>
    <dbReference type="NCBI Taxonomy" id="2038154"/>
    <lineage>
        <taxon>Eukaryota</taxon>
        <taxon>Metazoa</taxon>
        <taxon>Ecdysozoa</taxon>
        <taxon>Arthropoda</taxon>
        <taxon>Hexapoda</taxon>
        <taxon>Insecta</taxon>
        <taxon>Pterygota</taxon>
        <taxon>Neoptera</taxon>
        <taxon>Endopterygota</taxon>
        <taxon>Coleoptera</taxon>
        <taxon>Polyphaga</taxon>
        <taxon>Elateriformia</taxon>
        <taxon>Elateroidea</taxon>
        <taxon>Elateridae</taxon>
        <taxon>Agrypninae</taxon>
        <taxon>Pyrophorini</taxon>
        <taxon>Ignelater</taxon>
    </lineage>
</organism>
<name>A0A8K0D172_IGNLU</name>
<evidence type="ECO:0000313" key="2">
    <source>
        <dbReference type="Proteomes" id="UP000801492"/>
    </source>
</evidence>
<evidence type="ECO:0000313" key="1">
    <source>
        <dbReference type="EMBL" id="KAF2895256.1"/>
    </source>
</evidence>
<dbReference type="EMBL" id="VTPC01006082">
    <property type="protein sequence ID" value="KAF2895256.1"/>
    <property type="molecule type" value="Genomic_DNA"/>
</dbReference>
<reference evidence="1" key="1">
    <citation type="submission" date="2019-08" db="EMBL/GenBank/DDBJ databases">
        <title>The genome of the North American firefly Photinus pyralis.</title>
        <authorList>
            <consortium name="Photinus pyralis genome working group"/>
            <person name="Fallon T.R."/>
            <person name="Sander Lower S.E."/>
            <person name="Weng J.-K."/>
        </authorList>
    </citation>
    <scope>NUCLEOTIDE SEQUENCE</scope>
    <source>
        <strain evidence="1">TRF0915ILg1</strain>
        <tissue evidence="1">Whole body</tissue>
    </source>
</reference>
<keyword evidence="2" id="KW-1185">Reference proteome</keyword>
<accession>A0A8K0D172</accession>